<evidence type="ECO:0000313" key="2">
    <source>
        <dbReference type="Proteomes" id="UP000805704"/>
    </source>
</evidence>
<dbReference type="Proteomes" id="UP000805704">
    <property type="component" value="Chromosome 20"/>
</dbReference>
<accession>A0ACB7EYP1</accession>
<name>A0ACB7EYP1_NIBAL</name>
<feature type="non-terminal residue" evidence="1">
    <location>
        <position position="690"/>
    </location>
</feature>
<sequence length="690" mass="78300">MTKGIAGIGKTVSVKKFILDWVDGTANQDLDFIFVMPFRELNLIKGQQFSLETLVRDFHPELRDISIPTVFANHKVLFIFDGLDESQLELNFKTAERLTDATKESLVNTLVTNLIREHLLPSALIWITSRPGAVQRIPRQYVQQWTEVRGFNDAQKIQYFRKRAEDEAVAERIITNITMSRSLYIMCHIPIFCWIAAKVLARLLGKMDNTQNDNIKIPTTLTEMYTHFLCIQMQVATDKYDMQNESDVAIEEIFRSNVEFILKLGRMAFEHLNEGKIIFTVSDLNKYGIDINKAGVHCGLFTQIFKEENVFNRKKLYCFVHLTVQEYFAALFVYHSFASKKIDSLSLKNFLLMDSKGQQKSNLDADRVDLPLGDLMQIAIANSTLRKTGELDMFLRFLTGMSLESTQELLQGLIQQTEEHSAVVEKIRSSLIEIESWDCSPERCLNLVHCLTELKDSSLHETVQKYLKPNNVPEKQLSPVQCSALADSILMSNTSLDEFDLQKFRPSAEGVFRLLPAMRNSRKASLSGLPDPDELCEDLESAIKSVTSNLRELELSGNIMRGLLCSLLSAVVFSPKLEKLRLSFCKVTVDGCVVLSSALRSEHCRLRELDLSFNHLADQGVKLLTEIQKDSRCSLEELNSGGNVSEPQTSRDLTWATGVSTDRPLRAVWFAPSLHRQSELGMGPSWDNDE</sequence>
<protein>
    <submittedName>
        <fullName evidence="1">NLR family CARD domain-containing protein 3</fullName>
    </submittedName>
</protein>
<reference evidence="1" key="1">
    <citation type="submission" date="2020-04" db="EMBL/GenBank/DDBJ databases">
        <title>A chromosome-scale assembly and high-density genetic map of the yellow drum (Nibea albiflora) genome.</title>
        <authorList>
            <person name="Xu D."/>
            <person name="Zhang W."/>
            <person name="Chen R."/>
            <person name="Tan P."/>
            <person name="Wang L."/>
            <person name="Song H."/>
            <person name="Tian L."/>
            <person name="Zhu Q."/>
            <person name="Wang B."/>
        </authorList>
    </citation>
    <scope>NUCLEOTIDE SEQUENCE</scope>
    <source>
        <strain evidence="1">ZJHYS-2018</strain>
    </source>
</reference>
<dbReference type="EMBL" id="CM024808">
    <property type="protein sequence ID" value="KAG8007120.1"/>
    <property type="molecule type" value="Genomic_DNA"/>
</dbReference>
<keyword evidence="2" id="KW-1185">Reference proteome</keyword>
<gene>
    <name evidence="1" type="primary">NLRC3.46</name>
    <name evidence="1" type="ORF">GBF38_023271</name>
</gene>
<proteinExistence type="predicted"/>
<evidence type="ECO:0000313" key="1">
    <source>
        <dbReference type="EMBL" id="KAG8007120.1"/>
    </source>
</evidence>
<comment type="caution">
    <text evidence="1">The sequence shown here is derived from an EMBL/GenBank/DDBJ whole genome shotgun (WGS) entry which is preliminary data.</text>
</comment>
<organism evidence="1 2">
    <name type="scientific">Nibea albiflora</name>
    <name type="common">Yellow drum</name>
    <name type="synonym">Corvina albiflora</name>
    <dbReference type="NCBI Taxonomy" id="240163"/>
    <lineage>
        <taxon>Eukaryota</taxon>
        <taxon>Metazoa</taxon>
        <taxon>Chordata</taxon>
        <taxon>Craniata</taxon>
        <taxon>Vertebrata</taxon>
        <taxon>Euteleostomi</taxon>
        <taxon>Actinopterygii</taxon>
        <taxon>Neopterygii</taxon>
        <taxon>Teleostei</taxon>
        <taxon>Neoteleostei</taxon>
        <taxon>Acanthomorphata</taxon>
        <taxon>Eupercaria</taxon>
        <taxon>Sciaenidae</taxon>
        <taxon>Nibea</taxon>
    </lineage>
</organism>